<comment type="similarity">
    <text evidence="1 9">Belongs to the GHMP kinase family. IspE subfamily.</text>
</comment>
<feature type="active site" evidence="9">
    <location>
        <position position="156"/>
    </location>
</feature>
<dbReference type="Proteomes" id="UP001164305">
    <property type="component" value="Chromosome"/>
</dbReference>
<keyword evidence="13" id="KW-1185">Reference proteome</keyword>
<protein>
    <recommendedName>
        <fullName evidence="3 9">4-diphosphocytidyl-2-C-methyl-D-erythritol kinase</fullName>
        <shortName evidence="9">CMK</shortName>
        <ecNumber evidence="2 9">2.7.1.148</ecNumber>
    </recommendedName>
    <alternativeName>
        <fullName evidence="8 9">4-(cytidine-5'-diphospho)-2-C-methyl-D-erythritol kinase</fullName>
    </alternativeName>
</protein>
<evidence type="ECO:0000313" key="12">
    <source>
        <dbReference type="EMBL" id="UYG16596.1"/>
    </source>
</evidence>
<dbReference type="PANTHER" id="PTHR43527">
    <property type="entry name" value="4-DIPHOSPHOCYTIDYL-2-C-METHYL-D-ERYTHRITOL KINASE, CHLOROPLASTIC"/>
    <property type="match status" value="1"/>
</dbReference>
<dbReference type="HAMAP" id="MF_00061">
    <property type="entry name" value="IspE"/>
    <property type="match status" value="1"/>
</dbReference>
<evidence type="ECO:0000313" key="13">
    <source>
        <dbReference type="Proteomes" id="UP001164305"/>
    </source>
</evidence>
<gene>
    <name evidence="9" type="primary">ispE</name>
    <name evidence="12" type="ORF">BRM3_13490</name>
</gene>
<dbReference type="InterPro" id="IPR004424">
    <property type="entry name" value="IspE"/>
</dbReference>
<dbReference type="InterPro" id="IPR006204">
    <property type="entry name" value="GHMP_kinase_N_dom"/>
</dbReference>
<evidence type="ECO:0000256" key="2">
    <source>
        <dbReference type="ARBA" id="ARBA00012052"/>
    </source>
</evidence>
<dbReference type="NCBIfam" id="TIGR00154">
    <property type="entry name" value="ispE"/>
    <property type="match status" value="1"/>
</dbReference>
<dbReference type="Gene3D" id="3.30.70.890">
    <property type="entry name" value="GHMP kinase, C-terminal domain"/>
    <property type="match status" value="1"/>
</dbReference>
<accession>A0ABY6G074</accession>
<dbReference type="EMBL" id="CP107020">
    <property type="protein sequence ID" value="UYG16596.1"/>
    <property type="molecule type" value="Genomic_DNA"/>
</dbReference>
<comment type="function">
    <text evidence="9">Catalyzes the phosphorylation of the position 2 hydroxy group of 4-diphosphocytidyl-2C-methyl-D-erythritol.</text>
</comment>
<evidence type="ECO:0000256" key="5">
    <source>
        <dbReference type="ARBA" id="ARBA00022741"/>
    </source>
</evidence>
<evidence type="ECO:0000256" key="6">
    <source>
        <dbReference type="ARBA" id="ARBA00022777"/>
    </source>
</evidence>
<dbReference type="InterPro" id="IPR020568">
    <property type="entry name" value="Ribosomal_Su5_D2-typ_SF"/>
</dbReference>
<dbReference type="Pfam" id="PF00288">
    <property type="entry name" value="GHMP_kinases_N"/>
    <property type="match status" value="1"/>
</dbReference>
<dbReference type="InterPro" id="IPR013750">
    <property type="entry name" value="GHMP_kinase_C_dom"/>
</dbReference>
<dbReference type="EC" id="2.7.1.148" evidence="2 9"/>
<dbReference type="Gene3D" id="3.30.230.10">
    <property type="match status" value="1"/>
</dbReference>
<name>A0ABY6G074_9MICO</name>
<evidence type="ECO:0000256" key="8">
    <source>
        <dbReference type="ARBA" id="ARBA00032554"/>
    </source>
</evidence>
<evidence type="ECO:0000256" key="4">
    <source>
        <dbReference type="ARBA" id="ARBA00022679"/>
    </source>
</evidence>
<dbReference type="SUPFAM" id="SSF54211">
    <property type="entry name" value="Ribosomal protein S5 domain 2-like"/>
    <property type="match status" value="1"/>
</dbReference>
<evidence type="ECO:0000259" key="11">
    <source>
        <dbReference type="Pfam" id="PF08544"/>
    </source>
</evidence>
<sequence>MTDAQPLGVAAEDVRSAPRSRVVVRAPGKINLSLAVGAVDGRGYHQLATVFHAVGLYETVTVTPADDLSLSLTSHVTGEVPLDASNLALRAARLLQETYGVDRGAAIHVDKEVPVAGGMGGGSADAAATLLALSRLWDLPIAPDELRRLGGRLGADVPFAVLGHTALGRGNGGDLSSVLISGSWTWVLAAPGGHLSTPAVYGRFDELVLEHGREIPTVPEPDPVQLQALRSGDITLLGQTLHNDLQAAAFALHAGLEPVIALAETSGASGAIVSGSGPTVAVLVEDLAHAHELRDVLMGSGMIVECHVAEGSVPGARVLEEA</sequence>
<dbReference type="NCBIfam" id="NF002870">
    <property type="entry name" value="PRK03188.1"/>
    <property type="match status" value="1"/>
</dbReference>
<evidence type="ECO:0000259" key="10">
    <source>
        <dbReference type="Pfam" id="PF00288"/>
    </source>
</evidence>
<dbReference type="RefSeq" id="WP_263593809.1">
    <property type="nucleotide sequence ID" value="NZ_CP107020.1"/>
</dbReference>
<keyword evidence="5 9" id="KW-0547">Nucleotide-binding</keyword>
<evidence type="ECO:0000256" key="7">
    <source>
        <dbReference type="ARBA" id="ARBA00022840"/>
    </source>
</evidence>
<dbReference type="PIRSF" id="PIRSF010376">
    <property type="entry name" value="IspE"/>
    <property type="match status" value="1"/>
</dbReference>
<dbReference type="PANTHER" id="PTHR43527:SF2">
    <property type="entry name" value="4-DIPHOSPHOCYTIDYL-2-C-METHYL-D-ERYTHRITOL KINASE, CHLOROPLASTIC"/>
    <property type="match status" value="1"/>
</dbReference>
<feature type="binding site" evidence="9">
    <location>
        <begin position="114"/>
        <end position="124"/>
    </location>
    <ligand>
        <name>ATP</name>
        <dbReference type="ChEBI" id="CHEBI:30616"/>
    </ligand>
</feature>
<dbReference type="InterPro" id="IPR014721">
    <property type="entry name" value="Ribsml_uS5_D2-typ_fold_subgr"/>
</dbReference>
<keyword evidence="7 9" id="KW-0067">ATP-binding</keyword>
<dbReference type="GO" id="GO:0050515">
    <property type="term" value="F:4-(cytidine 5'-diphospho)-2-C-methyl-D-erythritol kinase activity"/>
    <property type="evidence" value="ECO:0007669"/>
    <property type="project" value="UniProtKB-EC"/>
</dbReference>
<dbReference type="InterPro" id="IPR036554">
    <property type="entry name" value="GHMP_kinase_C_sf"/>
</dbReference>
<organism evidence="12 13">
    <name type="scientific">Brachybacterium huguangmaarense</name>
    <dbReference type="NCBI Taxonomy" id="1652028"/>
    <lineage>
        <taxon>Bacteria</taxon>
        <taxon>Bacillati</taxon>
        <taxon>Actinomycetota</taxon>
        <taxon>Actinomycetes</taxon>
        <taxon>Micrococcales</taxon>
        <taxon>Dermabacteraceae</taxon>
        <taxon>Brachybacterium</taxon>
    </lineage>
</organism>
<evidence type="ECO:0000256" key="3">
    <source>
        <dbReference type="ARBA" id="ARBA00017473"/>
    </source>
</evidence>
<keyword evidence="9" id="KW-0414">Isoprene biosynthesis</keyword>
<comment type="catalytic activity">
    <reaction evidence="9">
        <text>4-CDP-2-C-methyl-D-erythritol + ATP = 4-CDP-2-C-methyl-D-erythritol 2-phosphate + ADP + H(+)</text>
        <dbReference type="Rhea" id="RHEA:18437"/>
        <dbReference type="ChEBI" id="CHEBI:15378"/>
        <dbReference type="ChEBI" id="CHEBI:30616"/>
        <dbReference type="ChEBI" id="CHEBI:57823"/>
        <dbReference type="ChEBI" id="CHEBI:57919"/>
        <dbReference type="ChEBI" id="CHEBI:456216"/>
        <dbReference type="EC" id="2.7.1.148"/>
    </reaction>
</comment>
<evidence type="ECO:0000256" key="1">
    <source>
        <dbReference type="ARBA" id="ARBA00009684"/>
    </source>
</evidence>
<dbReference type="Pfam" id="PF08544">
    <property type="entry name" value="GHMP_kinases_C"/>
    <property type="match status" value="1"/>
</dbReference>
<comment type="pathway">
    <text evidence="9">Isoprenoid biosynthesis; isopentenyl diphosphate biosynthesis via DXP pathway; isopentenyl diphosphate from 1-deoxy-D-xylulose 5-phosphate: step 3/6.</text>
</comment>
<proteinExistence type="inferred from homology"/>
<feature type="domain" description="GHMP kinase C-terminal" evidence="11">
    <location>
        <begin position="226"/>
        <end position="296"/>
    </location>
</feature>
<evidence type="ECO:0000256" key="9">
    <source>
        <dbReference type="HAMAP-Rule" id="MF_00061"/>
    </source>
</evidence>
<keyword evidence="4 9" id="KW-0808">Transferase</keyword>
<feature type="domain" description="GHMP kinase N-terminal" evidence="10">
    <location>
        <begin position="86"/>
        <end position="163"/>
    </location>
</feature>
<dbReference type="SUPFAM" id="SSF55060">
    <property type="entry name" value="GHMP Kinase, C-terminal domain"/>
    <property type="match status" value="1"/>
</dbReference>
<feature type="active site" evidence="9">
    <location>
        <position position="29"/>
    </location>
</feature>
<keyword evidence="6 9" id="KW-0418">Kinase</keyword>
<reference evidence="12" key="1">
    <citation type="submission" date="2022-10" db="EMBL/GenBank/DDBJ databases">
        <title>Whole-Genome Sequencing of Brachybacterium huguangmaarense BRM-3, Isolated from Betula schmidtii.</title>
        <authorList>
            <person name="Haam D."/>
        </authorList>
    </citation>
    <scope>NUCLEOTIDE SEQUENCE</scope>
    <source>
        <strain evidence="12">BRM-3</strain>
    </source>
</reference>